<comment type="subcellular location">
    <subcellularLocation>
        <location evidence="1">Membrane</location>
        <topology evidence="1">Single-pass membrane protein</topology>
    </subcellularLocation>
</comment>
<feature type="compositionally biased region" description="Low complexity" evidence="5">
    <location>
        <begin position="267"/>
        <end position="298"/>
    </location>
</feature>
<keyword evidence="9" id="KW-1185">Reference proteome</keyword>
<dbReference type="InterPro" id="IPR007452">
    <property type="entry name" value="TamB_C"/>
</dbReference>
<evidence type="ECO:0000313" key="9">
    <source>
        <dbReference type="Proteomes" id="UP000199317"/>
    </source>
</evidence>
<protein>
    <submittedName>
        <fullName evidence="8">Autotransporter secretion inner membrane protein TamB</fullName>
    </submittedName>
</protein>
<evidence type="ECO:0000256" key="2">
    <source>
        <dbReference type="ARBA" id="ARBA00022692"/>
    </source>
</evidence>
<feature type="compositionally biased region" description="Low complexity" evidence="5">
    <location>
        <begin position="500"/>
        <end position="515"/>
    </location>
</feature>
<dbReference type="GO" id="GO:0009306">
    <property type="term" value="P:protein secretion"/>
    <property type="evidence" value="ECO:0007669"/>
    <property type="project" value="InterPro"/>
</dbReference>
<feature type="region of interest" description="Disordered" evidence="5">
    <location>
        <begin position="267"/>
        <end position="312"/>
    </location>
</feature>
<evidence type="ECO:0000256" key="6">
    <source>
        <dbReference type="SAM" id="Phobius"/>
    </source>
</evidence>
<feature type="region of interest" description="Disordered" evidence="5">
    <location>
        <begin position="361"/>
        <end position="401"/>
    </location>
</feature>
<organism evidence="8 9">
    <name type="scientific">Paracidovorax cattleyae</name>
    <dbReference type="NCBI Taxonomy" id="80868"/>
    <lineage>
        <taxon>Bacteria</taxon>
        <taxon>Pseudomonadati</taxon>
        <taxon>Pseudomonadota</taxon>
        <taxon>Betaproteobacteria</taxon>
        <taxon>Burkholderiales</taxon>
        <taxon>Comamonadaceae</taxon>
        <taxon>Paracidovorax</taxon>
    </lineage>
</organism>
<dbReference type="GO" id="GO:0005886">
    <property type="term" value="C:plasma membrane"/>
    <property type="evidence" value="ECO:0007669"/>
    <property type="project" value="InterPro"/>
</dbReference>
<keyword evidence="3 6" id="KW-1133">Transmembrane helix</keyword>
<evidence type="ECO:0000256" key="4">
    <source>
        <dbReference type="ARBA" id="ARBA00023136"/>
    </source>
</evidence>
<sequence>MATHQTPNPYAAAAAPPPRPRRRRALRITLWSFASLIALLFVLVAAAWWWTGTGNSLATALAQAARHLPAGQTLETRDVSGSVRAGGQIGWLRWSSPTLVVEVQDARIGWNLPPLLQRELSLGEVHAARIVATPRTPAEPEPDKPVQPLEQLVLPLRIDIPLRVDEITWAAASPVTVRNLAGRYRFDGDQHSATLDNLELAQGRYSGSATLQAQAPMALQLTADGVVRTPAPGGGADLEATARAEVRGTLATAAARLDVSGRLQAVAAQAEAPQRPAASAPRRAGSAPRPPAGAASASTLAGKAPSSAEPMQAQVQARIAPWAPQPLLQAQAQLQALDAAALWPQAPATRLSGRIEAAPAPATAPETGALQATPQPAPSQAPAPASAASVPAPSAGTPPATGWVLSAQLENALPGPWDKGRLPVESIEARADFDGARWTVPQATARVGSGTIALEGAFTPATHALHGDLELRGVRPDAVLSTLDAAPLSGRARARSDGVPATAAGSDAAAGASAPTPLVRFSADIRSTGTARAPHKGGTATAQAAPPLRIDRLATEGTWQGSLLTLAQLQLDALQVQASARQLRIDTTTRSAQGQLQATLPGATAQVDGRIAPRAGAGTLDLRVANAQRMQRWIESVPGLGTALGGAALQGEARLDARWSGGWESLMGQLQAAGLVARPQAGAATAAGPFELQARLAAPRWEVALPPRPGTGAGPATVKLTAVRADVAGSVPHATLSLDGEARLDERRLDLRLRGSGGAAGPDQWRAQIDELRLQARDGQRPGPWTVQFAQPLTVSARTAPTLQVETSGGQARVSAPAPGDVTLRWEPVRFARTASGSLQLRTRGQLQGLPMAWAEALAQGSDALDRLGVQGNLVFDGDWDVDAGDTLRASASLRRTSGDLRLLTGNAPAATVVRSSGPSAGTGTGSAADMVRGTAAAANASATDTPRGAGTPAGVRAAEVRLQAEGDTVRARLQWDSERAGQVQAEASTRLARVGQGWEWPADAPLSATARARLPDVGVWSTLAPPGWRVQGTLDADVALSGTRTAPRWSGTLAADQLAVRSLLDGVDLQNGRLRAALRGDRLEITEFRVNGGPGSSARIAGFSGNRTAAPKDGGTLSGTGTVSWAGMGRDAAAGGSGIAMDFTADARALQVLVRADRQVSISGQVRAQLRQGQMSLRGKLTADRATIILPEAGAPSLGSDVVVRSAATDRARAEAAQREGARAGRVEAARPPDIALTFDLGDDFALQGHGVTTRLAGELEIRGATTAGGPPRITGEVRTVEGRYRAWGQALNIETGLARFNGPYDNPALDVLAIRPNISVRAGVQVSGTAKAPRVALYSDPDLPDAEKLSWVVLGRSTAAGGAEAALLQQAALALLGGGGGNAGAGNFASRLGLDEIGFRGPNSGASSEDASGAALTFGKRLSKDLYVTYERSLSGALGTLYIFYDLTQRLTLRGQTGVQSAVDLIYTLRYD</sequence>
<keyword evidence="4 6" id="KW-0472">Membrane</keyword>
<dbReference type="RefSeq" id="WP_092835021.1">
    <property type="nucleotide sequence ID" value="NZ_FNJL01000014.1"/>
</dbReference>
<feature type="transmembrane region" description="Helical" evidence="6">
    <location>
        <begin position="28"/>
        <end position="50"/>
    </location>
</feature>
<evidence type="ECO:0000259" key="7">
    <source>
        <dbReference type="Pfam" id="PF04357"/>
    </source>
</evidence>
<feature type="region of interest" description="Disordered" evidence="5">
    <location>
        <begin position="528"/>
        <end position="548"/>
    </location>
</feature>
<dbReference type="EMBL" id="FNJL01000014">
    <property type="protein sequence ID" value="SDP51189.1"/>
    <property type="molecule type" value="Genomic_DNA"/>
</dbReference>
<evidence type="ECO:0000313" key="8">
    <source>
        <dbReference type="EMBL" id="SDP51189.1"/>
    </source>
</evidence>
<proteinExistence type="predicted"/>
<dbReference type="GO" id="GO:0097347">
    <property type="term" value="C:TAM protein secretion complex"/>
    <property type="evidence" value="ECO:0007669"/>
    <property type="project" value="TreeGrafter"/>
</dbReference>
<feature type="compositionally biased region" description="Low complexity" evidence="5">
    <location>
        <begin position="361"/>
        <end position="374"/>
    </location>
</feature>
<evidence type="ECO:0000256" key="1">
    <source>
        <dbReference type="ARBA" id="ARBA00004167"/>
    </source>
</evidence>
<feature type="domain" description="Translocation and assembly module TamB C-terminal" evidence="7">
    <location>
        <begin position="1111"/>
        <end position="1473"/>
    </location>
</feature>
<reference evidence="9" key="1">
    <citation type="submission" date="2016-10" db="EMBL/GenBank/DDBJ databases">
        <authorList>
            <person name="Varghese N."/>
            <person name="Submissions S."/>
        </authorList>
    </citation>
    <scope>NUCLEOTIDE SEQUENCE [LARGE SCALE GENOMIC DNA]</scope>
    <source>
        <strain evidence="9">DSM 17101</strain>
    </source>
</reference>
<evidence type="ECO:0000256" key="3">
    <source>
        <dbReference type="ARBA" id="ARBA00022989"/>
    </source>
</evidence>
<dbReference type="PANTHER" id="PTHR36985:SF1">
    <property type="entry name" value="TRANSLOCATION AND ASSEMBLY MODULE SUBUNIT TAMB"/>
    <property type="match status" value="1"/>
</dbReference>
<keyword evidence="2 6" id="KW-0812">Transmembrane</keyword>
<feature type="region of interest" description="Disordered" evidence="5">
    <location>
        <begin position="491"/>
        <end position="515"/>
    </location>
</feature>
<accession>A0A1H0TB08</accession>
<dbReference type="PANTHER" id="PTHR36985">
    <property type="entry name" value="TRANSLOCATION AND ASSEMBLY MODULE SUBUNIT TAMB"/>
    <property type="match status" value="1"/>
</dbReference>
<dbReference type="OrthoDB" id="5288149at2"/>
<feature type="compositionally biased region" description="Low complexity" evidence="5">
    <location>
        <begin position="382"/>
        <end position="401"/>
    </location>
</feature>
<gene>
    <name evidence="8" type="ORF">SAMN04489708_114119</name>
</gene>
<evidence type="ECO:0000256" key="5">
    <source>
        <dbReference type="SAM" id="MobiDB-lite"/>
    </source>
</evidence>
<name>A0A1H0TB08_9BURK</name>
<dbReference type="Pfam" id="PF04357">
    <property type="entry name" value="TamB"/>
    <property type="match status" value="1"/>
</dbReference>
<dbReference type="Proteomes" id="UP000199317">
    <property type="component" value="Unassembled WGS sequence"/>
</dbReference>